<dbReference type="Pfam" id="PF05504">
    <property type="entry name" value="Spore_GerAC"/>
    <property type="match status" value="1"/>
</dbReference>
<evidence type="ECO:0000256" key="3">
    <source>
        <dbReference type="ARBA" id="ARBA00022544"/>
    </source>
</evidence>
<evidence type="ECO:0000313" key="11">
    <source>
        <dbReference type="EMBL" id="SDG77241.1"/>
    </source>
</evidence>
<keyword evidence="8" id="KW-1133">Transmembrane helix</keyword>
<gene>
    <name evidence="11" type="ORF">SAMN05443529_10666</name>
</gene>
<evidence type="ECO:0000256" key="6">
    <source>
        <dbReference type="ARBA" id="ARBA00023139"/>
    </source>
</evidence>
<dbReference type="AlphaFoldDB" id="A0A1G7WZD0"/>
<dbReference type="OrthoDB" id="9816067at2"/>
<dbReference type="InterPro" id="IPR046953">
    <property type="entry name" value="Spore_GerAC-like_C"/>
</dbReference>
<keyword evidence="6" id="KW-0564">Palmitate</keyword>
<dbReference type="InterPro" id="IPR008844">
    <property type="entry name" value="Spore_GerAC-like"/>
</dbReference>
<protein>
    <submittedName>
        <fullName evidence="11">Spore germination protein KC</fullName>
    </submittedName>
</protein>
<evidence type="ECO:0000256" key="5">
    <source>
        <dbReference type="ARBA" id="ARBA00023136"/>
    </source>
</evidence>
<dbReference type="PANTHER" id="PTHR35789">
    <property type="entry name" value="SPORE GERMINATION PROTEIN B3"/>
    <property type="match status" value="1"/>
</dbReference>
<dbReference type="InterPro" id="IPR038501">
    <property type="entry name" value="Spore_GerAC_C_sf"/>
</dbReference>
<dbReference type="Gene3D" id="3.30.300.210">
    <property type="entry name" value="Nutrient germinant receptor protein C, domain 3"/>
    <property type="match status" value="1"/>
</dbReference>
<evidence type="ECO:0000256" key="7">
    <source>
        <dbReference type="ARBA" id="ARBA00023288"/>
    </source>
</evidence>
<comment type="subcellular location">
    <subcellularLocation>
        <location evidence="1">Membrane</location>
        <topology evidence="1">Lipid-anchor</topology>
    </subcellularLocation>
</comment>
<evidence type="ECO:0000256" key="1">
    <source>
        <dbReference type="ARBA" id="ARBA00004635"/>
    </source>
</evidence>
<keyword evidence="12" id="KW-1185">Reference proteome</keyword>
<dbReference type="PANTHER" id="PTHR35789:SF1">
    <property type="entry name" value="SPORE GERMINATION PROTEIN B3"/>
    <property type="match status" value="1"/>
</dbReference>
<keyword evidence="5 8" id="KW-0472">Membrane</keyword>
<dbReference type="InterPro" id="IPR057336">
    <property type="entry name" value="GerAC_N"/>
</dbReference>
<dbReference type="Pfam" id="PF25198">
    <property type="entry name" value="Spore_GerAC_N"/>
    <property type="match status" value="1"/>
</dbReference>
<organism evidence="11 12">
    <name type="scientific">Desulfosporosinus hippei DSM 8344</name>
    <dbReference type="NCBI Taxonomy" id="1121419"/>
    <lineage>
        <taxon>Bacteria</taxon>
        <taxon>Bacillati</taxon>
        <taxon>Bacillota</taxon>
        <taxon>Clostridia</taxon>
        <taxon>Eubacteriales</taxon>
        <taxon>Desulfitobacteriaceae</taxon>
        <taxon>Desulfosporosinus</taxon>
    </lineage>
</organism>
<comment type="similarity">
    <text evidence="2">Belongs to the GerABKC lipoprotein family.</text>
</comment>
<keyword evidence="3" id="KW-0309">Germination</keyword>
<keyword evidence="4" id="KW-0732">Signal</keyword>
<keyword evidence="8" id="KW-0812">Transmembrane</keyword>
<name>A0A1G7WZD0_9FIRM</name>
<evidence type="ECO:0000256" key="8">
    <source>
        <dbReference type="SAM" id="Phobius"/>
    </source>
</evidence>
<dbReference type="Proteomes" id="UP000198656">
    <property type="component" value="Unassembled WGS sequence"/>
</dbReference>
<feature type="transmembrane region" description="Helical" evidence="8">
    <location>
        <begin position="21"/>
        <end position="38"/>
    </location>
</feature>
<evidence type="ECO:0000313" key="12">
    <source>
        <dbReference type="Proteomes" id="UP000198656"/>
    </source>
</evidence>
<dbReference type="STRING" id="1121419.SAMN05443529_10666"/>
<keyword evidence="7" id="KW-0449">Lipoprotein</keyword>
<dbReference type="NCBIfam" id="TIGR02887">
    <property type="entry name" value="spore_ger_x_C"/>
    <property type="match status" value="1"/>
</dbReference>
<evidence type="ECO:0000259" key="10">
    <source>
        <dbReference type="Pfam" id="PF25198"/>
    </source>
</evidence>
<accession>A0A1G7WZD0</accession>
<dbReference type="GO" id="GO:0009847">
    <property type="term" value="P:spore germination"/>
    <property type="evidence" value="ECO:0007669"/>
    <property type="project" value="InterPro"/>
</dbReference>
<sequence length="421" mass="46762">MDVFSLEEESGCLMKSCREKYMTGLMIICLFLILSISGCWGKREVEDLAPLMGIGFDLGEKPGTYLITQQYAKTKKGGNSGAETEERTLGAEASSVREAFDIVSKAAYRTPFMGSLKVIVIGEDVAKAGGFNNMLDFAQRFAEFRRSMYLVIARGKAEDVLNLKLRSEQLPALYIRSIIEGGNELSAFPMVRLGHYLTVLGTESTAPILPVVEAVKDGEGIHYKAEKSDEAGEIRIEGAGVLNGDQLVDFLNDEETKGYMWLEDDVSNRLINTVDLKESNVKFSGQVLKSSTRYKVKTDGENFGLNYQVRTSIAIDEVLGLDRQLSGTDWIELVKEAEGSFAKVIQQECESAIKKQRELGFDFLGVGRHIEQRNPRYWKNLKERWKQEVSDFPVSFDIKVTVHNTGMSSSSATNSGGEGQD</sequence>
<evidence type="ECO:0000259" key="9">
    <source>
        <dbReference type="Pfam" id="PF05504"/>
    </source>
</evidence>
<reference evidence="12" key="1">
    <citation type="submission" date="2016-10" db="EMBL/GenBank/DDBJ databases">
        <authorList>
            <person name="Varghese N."/>
            <person name="Submissions S."/>
        </authorList>
    </citation>
    <scope>NUCLEOTIDE SEQUENCE [LARGE SCALE GENOMIC DNA]</scope>
    <source>
        <strain evidence="12">DSM 8344</strain>
    </source>
</reference>
<proteinExistence type="inferred from homology"/>
<dbReference type="EMBL" id="FNCP01000006">
    <property type="protein sequence ID" value="SDG77241.1"/>
    <property type="molecule type" value="Genomic_DNA"/>
</dbReference>
<evidence type="ECO:0000256" key="4">
    <source>
        <dbReference type="ARBA" id="ARBA00022729"/>
    </source>
</evidence>
<feature type="domain" description="Spore germination protein N-terminal" evidence="10">
    <location>
        <begin position="42"/>
        <end position="213"/>
    </location>
</feature>
<dbReference type="GO" id="GO:0016020">
    <property type="term" value="C:membrane"/>
    <property type="evidence" value="ECO:0007669"/>
    <property type="project" value="UniProtKB-SubCell"/>
</dbReference>
<evidence type="ECO:0000256" key="2">
    <source>
        <dbReference type="ARBA" id="ARBA00007886"/>
    </source>
</evidence>
<feature type="domain" description="Spore germination GerAC-like C-terminal" evidence="9">
    <location>
        <begin position="237"/>
        <end position="406"/>
    </location>
</feature>